<dbReference type="GeneID" id="17250667"/>
<sequence>MSEKSNALVGGGFPQPAPRSANLDSAFAYCAAATAVTAMGSPSLALSHLCCGLCERHCSATAGTL</sequence>
<keyword evidence="2" id="KW-1185">Reference proteome</keyword>
<dbReference type="KEGG" id="ehx:EMIHUDRAFT_221070"/>
<dbReference type="AlphaFoldDB" id="A0A0D3HZX9"/>
<evidence type="ECO:0000313" key="1">
    <source>
        <dbReference type="EnsemblProtists" id="EOD04564"/>
    </source>
</evidence>
<accession>A0A0D3HZX9</accession>
<dbReference type="EnsemblProtists" id="EOD04564">
    <property type="protein sequence ID" value="EOD04564"/>
    <property type="gene ID" value="EMIHUDRAFT_221070"/>
</dbReference>
<organism evidence="1 2">
    <name type="scientific">Emiliania huxleyi (strain CCMP1516)</name>
    <dbReference type="NCBI Taxonomy" id="280463"/>
    <lineage>
        <taxon>Eukaryota</taxon>
        <taxon>Haptista</taxon>
        <taxon>Haptophyta</taxon>
        <taxon>Prymnesiophyceae</taxon>
        <taxon>Isochrysidales</taxon>
        <taxon>Noelaerhabdaceae</taxon>
        <taxon>Emiliania</taxon>
    </lineage>
</organism>
<protein>
    <submittedName>
        <fullName evidence="1">Uncharacterized protein</fullName>
    </submittedName>
</protein>
<name>A0A0D3HZX9_EMIH1</name>
<evidence type="ECO:0000313" key="2">
    <source>
        <dbReference type="Proteomes" id="UP000013827"/>
    </source>
</evidence>
<dbReference type="RefSeq" id="XP_005756993.1">
    <property type="nucleotide sequence ID" value="XM_005756936.1"/>
</dbReference>
<dbReference type="HOGENOM" id="CLU_2854381_0_0_1"/>
<dbReference type="PaxDb" id="2903-EOD04564"/>
<reference evidence="1" key="2">
    <citation type="submission" date="2024-10" db="UniProtKB">
        <authorList>
            <consortium name="EnsemblProtists"/>
        </authorList>
    </citation>
    <scope>IDENTIFICATION</scope>
</reference>
<reference evidence="2" key="1">
    <citation type="journal article" date="2013" name="Nature">
        <title>Pan genome of the phytoplankton Emiliania underpins its global distribution.</title>
        <authorList>
            <person name="Read B.A."/>
            <person name="Kegel J."/>
            <person name="Klute M.J."/>
            <person name="Kuo A."/>
            <person name="Lefebvre S.C."/>
            <person name="Maumus F."/>
            <person name="Mayer C."/>
            <person name="Miller J."/>
            <person name="Monier A."/>
            <person name="Salamov A."/>
            <person name="Young J."/>
            <person name="Aguilar M."/>
            <person name="Claverie J.M."/>
            <person name="Frickenhaus S."/>
            <person name="Gonzalez K."/>
            <person name="Herman E.K."/>
            <person name="Lin Y.C."/>
            <person name="Napier J."/>
            <person name="Ogata H."/>
            <person name="Sarno A.F."/>
            <person name="Shmutz J."/>
            <person name="Schroeder D."/>
            <person name="de Vargas C."/>
            <person name="Verret F."/>
            <person name="von Dassow P."/>
            <person name="Valentin K."/>
            <person name="Van de Peer Y."/>
            <person name="Wheeler G."/>
            <person name="Dacks J.B."/>
            <person name="Delwiche C.F."/>
            <person name="Dyhrman S.T."/>
            <person name="Glockner G."/>
            <person name="John U."/>
            <person name="Richards T."/>
            <person name="Worden A.Z."/>
            <person name="Zhang X."/>
            <person name="Grigoriev I.V."/>
            <person name="Allen A.E."/>
            <person name="Bidle K."/>
            <person name="Borodovsky M."/>
            <person name="Bowler C."/>
            <person name="Brownlee C."/>
            <person name="Cock J.M."/>
            <person name="Elias M."/>
            <person name="Gladyshev V.N."/>
            <person name="Groth M."/>
            <person name="Guda C."/>
            <person name="Hadaegh A."/>
            <person name="Iglesias-Rodriguez M.D."/>
            <person name="Jenkins J."/>
            <person name="Jones B.M."/>
            <person name="Lawson T."/>
            <person name="Leese F."/>
            <person name="Lindquist E."/>
            <person name="Lobanov A."/>
            <person name="Lomsadze A."/>
            <person name="Malik S.B."/>
            <person name="Marsh M.E."/>
            <person name="Mackinder L."/>
            <person name="Mock T."/>
            <person name="Mueller-Roeber B."/>
            <person name="Pagarete A."/>
            <person name="Parker M."/>
            <person name="Probert I."/>
            <person name="Quesneville H."/>
            <person name="Raines C."/>
            <person name="Rensing S.A."/>
            <person name="Riano-Pachon D.M."/>
            <person name="Richier S."/>
            <person name="Rokitta S."/>
            <person name="Shiraiwa Y."/>
            <person name="Soanes D.M."/>
            <person name="van der Giezen M."/>
            <person name="Wahlund T.M."/>
            <person name="Williams B."/>
            <person name="Wilson W."/>
            <person name="Wolfe G."/>
            <person name="Wurch L.L."/>
        </authorList>
    </citation>
    <scope>NUCLEOTIDE SEQUENCE</scope>
</reference>
<dbReference type="Proteomes" id="UP000013827">
    <property type="component" value="Unassembled WGS sequence"/>
</dbReference>
<proteinExistence type="predicted"/>